<proteinExistence type="predicted"/>
<evidence type="ECO:0000313" key="9">
    <source>
        <dbReference type="Proteomes" id="UP000614469"/>
    </source>
</evidence>
<dbReference type="EMBL" id="JACNJN010000102">
    <property type="protein sequence ID" value="MBC8335305.1"/>
    <property type="molecule type" value="Genomic_DNA"/>
</dbReference>
<keyword evidence="4 6" id="KW-1133">Transmembrane helix</keyword>
<feature type="transmembrane region" description="Helical" evidence="6">
    <location>
        <begin position="404"/>
        <end position="422"/>
    </location>
</feature>
<evidence type="ECO:0000256" key="4">
    <source>
        <dbReference type="ARBA" id="ARBA00022989"/>
    </source>
</evidence>
<feature type="transmembrane region" description="Helical" evidence="6">
    <location>
        <begin position="147"/>
        <end position="167"/>
    </location>
</feature>
<feature type="domain" description="Major facilitator superfamily (MFS) profile" evidence="7">
    <location>
        <begin position="232"/>
        <end position="448"/>
    </location>
</feature>
<evidence type="ECO:0000256" key="6">
    <source>
        <dbReference type="SAM" id="Phobius"/>
    </source>
</evidence>
<feature type="transmembrane region" description="Helical" evidence="6">
    <location>
        <begin position="82"/>
        <end position="100"/>
    </location>
</feature>
<keyword evidence="3 6" id="KW-0812">Transmembrane</keyword>
<feature type="transmembrane region" description="Helical" evidence="6">
    <location>
        <begin position="357"/>
        <end position="384"/>
    </location>
</feature>
<dbReference type="AlphaFoldDB" id="A0A8J6NLL4"/>
<dbReference type="PANTHER" id="PTHR23519:SF1">
    <property type="entry name" value="AUTOPHAGY-RELATED PROTEIN 22"/>
    <property type="match status" value="1"/>
</dbReference>
<accession>A0A8J6NLL4</accession>
<keyword evidence="2" id="KW-0813">Transport</keyword>
<evidence type="ECO:0000256" key="3">
    <source>
        <dbReference type="ARBA" id="ARBA00022692"/>
    </source>
</evidence>
<protein>
    <submittedName>
        <fullName evidence="8">MFS transporter</fullName>
    </submittedName>
</protein>
<gene>
    <name evidence="8" type="ORF">H8E29_08585</name>
</gene>
<dbReference type="InterPro" id="IPR024671">
    <property type="entry name" value="Atg22-like"/>
</dbReference>
<dbReference type="Pfam" id="PF11700">
    <property type="entry name" value="ATG22"/>
    <property type="match status" value="1"/>
</dbReference>
<name>A0A8J6NLL4_9CHLR</name>
<reference evidence="8 9" key="1">
    <citation type="submission" date="2020-08" db="EMBL/GenBank/DDBJ databases">
        <title>Bridging the membrane lipid divide: bacteria of the FCB group superphylum have the potential to synthesize archaeal ether lipids.</title>
        <authorList>
            <person name="Villanueva L."/>
            <person name="Von Meijenfeldt F.A.B."/>
            <person name="Westbye A.B."/>
            <person name="Yadav S."/>
            <person name="Hopmans E.C."/>
            <person name="Dutilh B.E."/>
            <person name="Sinninghe Damste J.S."/>
        </authorList>
    </citation>
    <scope>NUCLEOTIDE SEQUENCE [LARGE SCALE GENOMIC DNA]</scope>
    <source>
        <strain evidence="8">NIOZ-UU36</strain>
    </source>
</reference>
<comment type="subcellular location">
    <subcellularLocation>
        <location evidence="1">Cell membrane</location>
        <topology evidence="1">Multi-pass membrane protein</topology>
    </subcellularLocation>
</comment>
<dbReference type="GO" id="GO:0005886">
    <property type="term" value="C:plasma membrane"/>
    <property type="evidence" value="ECO:0007669"/>
    <property type="project" value="UniProtKB-SubCell"/>
</dbReference>
<feature type="transmembrane region" description="Helical" evidence="6">
    <location>
        <begin position="269"/>
        <end position="288"/>
    </location>
</feature>
<feature type="transmembrane region" description="Helical" evidence="6">
    <location>
        <begin position="50"/>
        <end position="70"/>
    </location>
</feature>
<dbReference type="PROSITE" id="PS50850">
    <property type="entry name" value="MFS"/>
    <property type="match status" value="1"/>
</dbReference>
<feature type="transmembrane region" description="Helical" evidence="6">
    <location>
        <begin position="322"/>
        <end position="345"/>
    </location>
</feature>
<evidence type="ECO:0000256" key="5">
    <source>
        <dbReference type="ARBA" id="ARBA00023136"/>
    </source>
</evidence>
<dbReference type="Gene3D" id="1.20.1250.20">
    <property type="entry name" value="MFS general substrate transporter like domains"/>
    <property type="match status" value="2"/>
</dbReference>
<evidence type="ECO:0000256" key="2">
    <source>
        <dbReference type="ARBA" id="ARBA00022448"/>
    </source>
</evidence>
<feature type="transmembrane region" description="Helical" evidence="6">
    <location>
        <begin position="300"/>
        <end position="316"/>
    </location>
</feature>
<sequence>MARNKEINREHRAWYMYDFGNSAYAAVVLLAFYSAYFKGGVVGGAEGSRLWGISVGIAMLVVAIISPVLGAIADFSASKKKFLFIFSSITWLFTALLFFVEKGDIFTGMLFFILAEIGYRGGQVFYNSLLPEIATPDEIGRVSGNGWAIGSLGGILALLILLPPIVLIEGSTLPVRLSFPFTALFFALATIPAYRWIRERASAQTLPKGEKYLTIGFKRLSQTFRSVRKFKEFIKFMIAYLIYNDGILMALDFAAIIGAVLYGMDQTQIIIFMIIVQVASVIGAYAFAVIGDKVGYKRSLVYAILGMAAAVTWMLFNYSITGFFVIGALAGFALTGVQSVSRAMVGMFAPKGQSAEFFGLFSVVGRTSSFIGPTLYGFLALWAARWFEQNRSMGNLLAEQAGQRVAIASILIFLFGGLFLLLRVNEKKAIQDANEYSLETNIGASVNA</sequence>
<feature type="transmembrane region" description="Helical" evidence="6">
    <location>
        <begin position="179"/>
        <end position="197"/>
    </location>
</feature>
<evidence type="ECO:0000313" key="8">
    <source>
        <dbReference type="EMBL" id="MBC8335305.1"/>
    </source>
</evidence>
<evidence type="ECO:0000256" key="1">
    <source>
        <dbReference type="ARBA" id="ARBA00004651"/>
    </source>
</evidence>
<evidence type="ECO:0000259" key="7">
    <source>
        <dbReference type="PROSITE" id="PS50850"/>
    </source>
</evidence>
<dbReference type="InterPro" id="IPR050495">
    <property type="entry name" value="ATG22/LtaA_families"/>
</dbReference>
<dbReference type="InterPro" id="IPR020846">
    <property type="entry name" value="MFS_dom"/>
</dbReference>
<dbReference type="GO" id="GO:0022857">
    <property type="term" value="F:transmembrane transporter activity"/>
    <property type="evidence" value="ECO:0007669"/>
    <property type="project" value="InterPro"/>
</dbReference>
<keyword evidence="5 6" id="KW-0472">Membrane</keyword>
<dbReference type="PANTHER" id="PTHR23519">
    <property type="entry name" value="AUTOPHAGY-RELATED PROTEIN 22"/>
    <property type="match status" value="1"/>
</dbReference>
<comment type="caution">
    <text evidence="8">The sequence shown here is derived from an EMBL/GenBank/DDBJ whole genome shotgun (WGS) entry which is preliminary data.</text>
</comment>
<feature type="transmembrane region" description="Helical" evidence="6">
    <location>
        <begin position="21"/>
        <end position="38"/>
    </location>
</feature>
<dbReference type="Proteomes" id="UP000614469">
    <property type="component" value="Unassembled WGS sequence"/>
</dbReference>
<dbReference type="InterPro" id="IPR036259">
    <property type="entry name" value="MFS_trans_sf"/>
</dbReference>
<feature type="transmembrane region" description="Helical" evidence="6">
    <location>
        <begin position="238"/>
        <end position="263"/>
    </location>
</feature>
<dbReference type="SUPFAM" id="SSF103473">
    <property type="entry name" value="MFS general substrate transporter"/>
    <property type="match status" value="1"/>
</dbReference>
<organism evidence="8 9">
    <name type="scientific">Candidatus Desulfolinea nitratireducens</name>
    <dbReference type="NCBI Taxonomy" id="2841698"/>
    <lineage>
        <taxon>Bacteria</taxon>
        <taxon>Bacillati</taxon>
        <taxon>Chloroflexota</taxon>
        <taxon>Anaerolineae</taxon>
        <taxon>Anaerolineales</taxon>
        <taxon>Anaerolineales incertae sedis</taxon>
        <taxon>Candidatus Desulfolinea</taxon>
    </lineage>
</organism>